<evidence type="ECO:0000313" key="5">
    <source>
        <dbReference type="EMBL" id="CZR69148.1"/>
    </source>
</evidence>
<feature type="coiled-coil region" evidence="3">
    <location>
        <begin position="70"/>
        <end position="97"/>
    </location>
</feature>
<evidence type="ECO:0000256" key="1">
    <source>
        <dbReference type="ARBA" id="ARBA00004123"/>
    </source>
</evidence>
<dbReference type="EMBL" id="FJOG01000066">
    <property type="protein sequence ID" value="CZR69148.1"/>
    <property type="molecule type" value="Genomic_DNA"/>
</dbReference>
<dbReference type="GO" id="GO:0003700">
    <property type="term" value="F:DNA-binding transcription factor activity"/>
    <property type="evidence" value="ECO:0007669"/>
    <property type="project" value="TreeGrafter"/>
</dbReference>
<accession>A0A1L7XVW8</accession>
<dbReference type="PANTHER" id="PTHR37534:SF17">
    <property type="entry name" value="ZN(2)-C6 FUNGAL-TYPE DOMAIN-CONTAINING PROTEIN"/>
    <property type="match status" value="1"/>
</dbReference>
<evidence type="ECO:0000256" key="4">
    <source>
        <dbReference type="SAM" id="MobiDB-lite"/>
    </source>
</evidence>
<dbReference type="GO" id="GO:0045944">
    <property type="term" value="P:positive regulation of transcription by RNA polymerase II"/>
    <property type="evidence" value="ECO:0007669"/>
    <property type="project" value="TreeGrafter"/>
</dbReference>
<protein>
    <recommendedName>
        <fullName evidence="7">BZIP domain-containing protein</fullName>
    </recommendedName>
</protein>
<evidence type="ECO:0000313" key="6">
    <source>
        <dbReference type="Proteomes" id="UP000184330"/>
    </source>
</evidence>
<dbReference type="PANTHER" id="PTHR37534">
    <property type="entry name" value="TRANSCRIPTIONAL ACTIVATOR PROTEIN UGA3"/>
    <property type="match status" value="1"/>
</dbReference>
<dbReference type="OrthoDB" id="3596710at2759"/>
<keyword evidence="3" id="KW-0175">Coiled coil</keyword>
<dbReference type="Proteomes" id="UP000184330">
    <property type="component" value="Unassembled WGS sequence"/>
</dbReference>
<evidence type="ECO:0000256" key="2">
    <source>
        <dbReference type="ARBA" id="ARBA00023242"/>
    </source>
</evidence>
<dbReference type="STRING" id="576137.A0A1L7XVW8"/>
<name>A0A1L7XVW8_9HELO</name>
<evidence type="ECO:0008006" key="7">
    <source>
        <dbReference type="Google" id="ProtNLM"/>
    </source>
</evidence>
<proteinExistence type="predicted"/>
<sequence>MPSRERARKSPSNHENSKDSKDKRETIVQRRERVLGQKSLRYVENLTQKATGTSGDKRRGQILQAQRIHRQRTLDYIEELENEIFRLRETKAAVDNSQPVLDVQHNELDQVVAVQHKDNCQITLQMLIRCFNSQVGPGLFMKRESVDVQGSDETTSIDEWDPRISESIPFVQEPKICTPPRVGLEIHDALTQMLLLNFSESIAPTLVAFDGPKNGYNSLLLPLANDDELVRNTVLAASATHLQFKRPQLAKIAMNFQMTAIEALSNLTGTGSDAGGSPEVTLAAVVVLIINDMMKGGADFLILLGMAKSWIVAMRGKDESRNVPLRSFLQQQIQMFEHFAQPLLSERSFFAQQNNMYTIFAALESAIKQACAIYTYHITIERPPDDIETLLKELKNTTLLIPRHTPGESGLAWVYFIAAAESVSPLHRTFFARRLMGIYERGSFLDVTTSFDVLHQIWNHRSLGGNWTQSLMQMPLVFR</sequence>
<keyword evidence="2" id="KW-0539">Nucleus</keyword>
<keyword evidence="6" id="KW-1185">Reference proteome</keyword>
<feature type="compositionally biased region" description="Basic and acidic residues" evidence="4">
    <location>
        <begin position="15"/>
        <end position="30"/>
    </location>
</feature>
<organism evidence="5 6">
    <name type="scientific">Phialocephala subalpina</name>
    <dbReference type="NCBI Taxonomy" id="576137"/>
    <lineage>
        <taxon>Eukaryota</taxon>
        <taxon>Fungi</taxon>
        <taxon>Dikarya</taxon>
        <taxon>Ascomycota</taxon>
        <taxon>Pezizomycotina</taxon>
        <taxon>Leotiomycetes</taxon>
        <taxon>Helotiales</taxon>
        <taxon>Mollisiaceae</taxon>
        <taxon>Phialocephala</taxon>
        <taxon>Phialocephala fortinii species complex</taxon>
    </lineage>
</organism>
<dbReference type="CDD" id="cd14688">
    <property type="entry name" value="bZIP_YAP"/>
    <property type="match status" value="1"/>
</dbReference>
<feature type="compositionally biased region" description="Basic residues" evidence="4">
    <location>
        <begin position="1"/>
        <end position="11"/>
    </location>
</feature>
<dbReference type="Pfam" id="PF11951">
    <property type="entry name" value="Fungal_trans_2"/>
    <property type="match status" value="2"/>
</dbReference>
<evidence type="ECO:0000256" key="3">
    <source>
        <dbReference type="SAM" id="Coils"/>
    </source>
</evidence>
<dbReference type="InterPro" id="IPR021858">
    <property type="entry name" value="Fun_TF"/>
</dbReference>
<dbReference type="GO" id="GO:0005634">
    <property type="term" value="C:nucleus"/>
    <property type="evidence" value="ECO:0007669"/>
    <property type="project" value="UniProtKB-SubCell"/>
</dbReference>
<comment type="subcellular location">
    <subcellularLocation>
        <location evidence="1">Nucleus</location>
    </subcellularLocation>
</comment>
<gene>
    <name evidence="5" type="ORF">PAC_19048</name>
</gene>
<reference evidence="5 6" key="1">
    <citation type="submission" date="2016-03" db="EMBL/GenBank/DDBJ databases">
        <authorList>
            <person name="Ploux O."/>
        </authorList>
    </citation>
    <scope>NUCLEOTIDE SEQUENCE [LARGE SCALE GENOMIC DNA]</scope>
    <source>
        <strain evidence="5 6">UAMH 11012</strain>
    </source>
</reference>
<dbReference type="AlphaFoldDB" id="A0A1L7XVW8"/>
<feature type="region of interest" description="Disordered" evidence="4">
    <location>
        <begin position="1"/>
        <end position="30"/>
    </location>
</feature>
<dbReference type="Gene3D" id="1.20.5.170">
    <property type="match status" value="1"/>
</dbReference>
<dbReference type="GO" id="GO:0000976">
    <property type="term" value="F:transcription cis-regulatory region binding"/>
    <property type="evidence" value="ECO:0007669"/>
    <property type="project" value="TreeGrafter"/>
</dbReference>